<dbReference type="NCBIfam" id="TIGR02174">
    <property type="entry name" value="CXXU_selWTH"/>
    <property type="match status" value="1"/>
</dbReference>
<dbReference type="AlphaFoldDB" id="A0ABD5VK99"/>
<organism evidence="2 3">
    <name type="scientific">Halorubellus litoreus</name>
    <dbReference type="NCBI Taxonomy" id="755308"/>
    <lineage>
        <taxon>Archaea</taxon>
        <taxon>Methanobacteriati</taxon>
        <taxon>Methanobacteriota</taxon>
        <taxon>Stenosarchaea group</taxon>
        <taxon>Halobacteria</taxon>
        <taxon>Halobacteriales</taxon>
        <taxon>Halorubellaceae</taxon>
        <taxon>Halorubellus</taxon>
    </lineage>
</organism>
<dbReference type="Proteomes" id="UP001596395">
    <property type="component" value="Unassembled WGS sequence"/>
</dbReference>
<accession>A0ABD5VK99</accession>
<dbReference type="EMBL" id="JBHSXN010000005">
    <property type="protein sequence ID" value="MFC6955043.1"/>
    <property type="molecule type" value="Genomic_DNA"/>
</dbReference>
<protein>
    <submittedName>
        <fullName evidence="2">SelT/SelW/SelH family protein</fullName>
    </submittedName>
</protein>
<dbReference type="Gene3D" id="3.40.30.10">
    <property type="entry name" value="Glutaredoxin"/>
    <property type="match status" value="1"/>
</dbReference>
<reference evidence="2 3" key="1">
    <citation type="journal article" date="2019" name="Int. J. Syst. Evol. Microbiol.">
        <title>The Global Catalogue of Microorganisms (GCM) 10K type strain sequencing project: providing services to taxonomists for standard genome sequencing and annotation.</title>
        <authorList>
            <consortium name="The Broad Institute Genomics Platform"/>
            <consortium name="The Broad Institute Genome Sequencing Center for Infectious Disease"/>
            <person name="Wu L."/>
            <person name="Ma J."/>
        </authorList>
    </citation>
    <scope>NUCLEOTIDE SEQUENCE [LARGE SCALE GENOMIC DNA]</scope>
    <source>
        <strain evidence="2 3">GX26</strain>
    </source>
</reference>
<comment type="caution">
    <text evidence="2">The sequence shown here is derived from an EMBL/GenBank/DDBJ whole genome shotgun (WGS) entry which is preliminary data.</text>
</comment>
<keyword evidence="1" id="KW-0676">Redox-active center</keyword>
<name>A0ABD5VK99_9EURY</name>
<dbReference type="InterPro" id="IPR011893">
    <property type="entry name" value="Selenoprotein_Rdx-typ"/>
</dbReference>
<sequence>MSTVEIEFCLPCGYLNRAEDVQHVILESLGETIDEITLVPGDNGVFTVTVDQQKVFDIADDDYNVDQIVRDVRNNT</sequence>
<keyword evidence="3" id="KW-1185">Reference proteome</keyword>
<dbReference type="SUPFAM" id="SSF52833">
    <property type="entry name" value="Thioredoxin-like"/>
    <property type="match status" value="1"/>
</dbReference>
<evidence type="ECO:0000313" key="2">
    <source>
        <dbReference type="EMBL" id="MFC6955043.1"/>
    </source>
</evidence>
<proteinExistence type="predicted"/>
<dbReference type="InterPro" id="IPR036249">
    <property type="entry name" value="Thioredoxin-like_sf"/>
</dbReference>
<evidence type="ECO:0000313" key="3">
    <source>
        <dbReference type="Proteomes" id="UP001596395"/>
    </source>
</evidence>
<dbReference type="RefSeq" id="WP_227130591.1">
    <property type="nucleotide sequence ID" value="NZ_JAZAQL010000005.1"/>
</dbReference>
<dbReference type="Pfam" id="PF10262">
    <property type="entry name" value="Rdx"/>
    <property type="match status" value="1"/>
</dbReference>
<gene>
    <name evidence="2" type="ORF">ACFQGB_19445</name>
</gene>
<evidence type="ECO:0000256" key="1">
    <source>
        <dbReference type="ARBA" id="ARBA00023284"/>
    </source>
</evidence>